<dbReference type="InterPro" id="IPR037284">
    <property type="entry name" value="SUF_FeS_clus_asmbl_SufBD_sf"/>
</dbReference>
<keyword evidence="5" id="KW-1185">Reference proteome</keyword>
<dbReference type="PANTHER" id="PTHR43575:SF1">
    <property type="entry name" value="PROTEIN ABCI7, CHLOROPLASTIC"/>
    <property type="match status" value="1"/>
</dbReference>
<dbReference type="Proteomes" id="UP000248326">
    <property type="component" value="Unassembled WGS sequence"/>
</dbReference>
<dbReference type="Pfam" id="PF19295">
    <property type="entry name" value="SufBD_N"/>
    <property type="match status" value="1"/>
</dbReference>
<sequence>MTQTMNRAFSPEAVQELGGPAWLAEKRASALELFHTLALPTEAVEAWKYTDVSDIDFDALKPASRKETVTSEEQLPAGVRARLGSTDVAGYLVFDGPDVIFKNVPADLSQQGVVFTDLRSALDSHAELVQQYLYSVVPAEVPDDTTIAAPGTTPSKSPDASEGKFSALNAALWTNGAFVYVPRNVEVELPLGSFRVLDESGTFTATRTLIVADVNSKVTFIDEQDSEDLESAFAFGAVELIVKDGAQLRYVSVQNWGRGVTHIQRQRGDVARDAVLNSLVVTMGGSLSRTEMQSHLRGQGASSEMLGLNFASKDQHFDHYTLQHHAAPHAHSDLLYKSVLADTARGVFSGMIKVDLGAQKTDAYQKHRTLLLSSEARNDSIPQLEINANDVRCSHGSTTGPVDAEQLNYLRSRGIPKSLAEKILVTAFLEDVLSRVPLQSVVKYIEAVIAEKVGAV</sequence>
<evidence type="ECO:0000259" key="3">
    <source>
        <dbReference type="Pfam" id="PF19295"/>
    </source>
</evidence>
<dbReference type="AlphaFoldDB" id="A0A318SHB0"/>
<organism evidence="4 5">
    <name type="scientific">Deinococcus yavapaiensis KR-236</name>
    <dbReference type="NCBI Taxonomy" id="694435"/>
    <lineage>
        <taxon>Bacteria</taxon>
        <taxon>Thermotogati</taxon>
        <taxon>Deinococcota</taxon>
        <taxon>Deinococci</taxon>
        <taxon>Deinococcales</taxon>
        <taxon>Deinococcaceae</taxon>
        <taxon>Deinococcus</taxon>
    </lineage>
</organism>
<reference evidence="4 5" key="1">
    <citation type="submission" date="2018-06" db="EMBL/GenBank/DDBJ databases">
        <title>Genomic Encyclopedia of Type Strains, Phase IV (KMG-IV): sequencing the most valuable type-strain genomes for metagenomic binning, comparative biology and taxonomic classification.</title>
        <authorList>
            <person name="Goeker M."/>
        </authorList>
    </citation>
    <scope>NUCLEOTIDE SEQUENCE [LARGE SCALE GENOMIC DNA]</scope>
    <source>
        <strain evidence="4 5">DSM 18048</strain>
    </source>
</reference>
<comment type="caution">
    <text evidence="4">The sequence shown here is derived from an EMBL/GenBank/DDBJ whole genome shotgun (WGS) entry which is preliminary data.</text>
</comment>
<evidence type="ECO:0000259" key="2">
    <source>
        <dbReference type="Pfam" id="PF01458"/>
    </source>
</evidence>
<evidence type="ECO:0000313" key="5">
    <source>
        <dbReference type="Proteomes" id="UP000248326"/>
    </source>
</evidence>
<dbReference type="PANTHER" id="PTHR43575">
    <property type="entry name" value="PROTEIN ABCI7, CHLOROPLASTIC"/>
    <property type="match status" value="1"/>
</dbReference>
<dbReference type="InterPro" id="IPR011542">
    <property type="entry name" value="SUF_FeS_clus_asmbl_SufD"/>
</dbReference>
<dbReference type="InterPro" id="IPR000825">
    <property type="entry name" value="SUF_FeS_clus_asmbl_SufBD_core"/>
</dbReference>
<dbReference type="Pfam" id="PF01458">
    <property type="entry name" value="SUFBD_core"/>
    <property type="match status" value="1"/>
</dbReference>
<comment type="similarity">
    <text evidence="1">Belongs to the iron-sulfur cluster assembly SufBD family.</text>
</comment>
<protein>
    <submittedName>
        <fullName evidence="4">Iron-regulated ABC transporter permease protein SufD</fullName>
    </submittedName>
</protein>
<dbReference type="GO" id="GO:0016226">
    <property type="term" value="P:iron-sulfur cluster assembly"/>
    <property type="evidence" value="ECO:0007669"/>
    <property type="project" value="InterPro"/>
</dbReference>
<dbReference type="NCBIfam" id="TIGR01981">
    <property type="entry name" value="sufD"/>
    <property type="match status" value="1"/>
</dbReference>
<name>A0A318SHB0_9DEIO</name>
<dbReference type="EMBL" id="QJSX01000001">
    <property type="protein sequence ID" value="PYE56515.1"/>
    <property type="molecule type" value="Genomic_DNA"/>
</dbReference>
<proteinExistence type="inferred from homology"/>
<evidence type="ECO:0000256" key="1">
    <source>
        <dbReference type="ARBA" id="ARBA00043967"/>
    </source>
</evidence>
<evidence type="ECO:0000313" key="4">
    <source>
        <dbReference type="EMBL" id="PYE56515.1"/>
    </source>
</evidence>
<dbReference type="InterPro" id="IPR055346">
    <property type="entry name" value="Fe-S_cluster_assembly_SufBD"/>
</dbReference>
<dbReference type="InterPro" id="IPR045595">
    <property type="entry name" value="SufBD_N"/>
</dbReference>
<feature type="domain" description="SUF system FeS cluster assembly SufBD core" evidence="2">
    <location>
        <begin position="198"/>
        <end position="428"/>
    </location>
</feature>
<dbReference type="SUPFAM" id="SSF101960">
    <property type="entry name" value="Stabilizer of iron transporter SufD"/>
    <property type="match status" value="1"/>
</dbReference>
<feature type="domain" description="SUF system FeS cluster assembly SufBD N-terminal" evidence="3">
    <location>
        <begin position="21"/>
        <end position="191"/>
    </location>
</feature>
<dbReference type="RefSeq" id="WP_211317839.1">
    <property type="nucleotide sequence ID" value="NZ_QJSX01000001.1"/>
</dbReference>
<gene>
    <name evidence="4" type="ORF">DES52_101319</name>
</gene>
<accession>A0A318SHB0</accession>